<comment type="caution">
    <text evidence="1">The sequence shown here is derived from an EMBL/GenBank/DDBJ whole genome shotgun (WGS) entry which is preliminary data.</text>
</comment>
<evidence type="ECO:0000313" key="1">
    <source>
        <dbReference type="EMBL" id="NML43502.1"/>
    </source>
</evidence>
<gene>
    <name evidence="1" type="ORF">HHL11_07065</name>
</gene>
<dbReference type="EMBL" id="JABBFX010000001">
    <property type="protein sequence ID" value="NML43502.1"/>
    <property type="molecule type" value="Genomic_DNA"/>
</dbReference>
<sequence>MKISTFKKVIQEHRAAVLAAAEAKRLGELQKQEAQRKFASSFAEVAGIARPIFERFVAELQEEGLQAVVDMQPDESGNPAIAMRFSCNPENVSGPDCMFRLAGDVAVSKVQRITRVRHDDPGSGAAHELQSINPTMINQQLAEALRRGLKEFAA</sequence>
<evidence type="ECO:0000313" key="2">
    <source>
        <dbReference type="Proteomes" id="UP000541185"/>
    </source>
</evidence>
<accession>A0A848H1J2</accession>
<proteinExistence type="predicted"/>
<dbReference type="RefSeq" id="WP_169417705.1">
    <property type="nucleotide sequence ID" value="NZ_JABBFX010000001.1"/>
</dbReference>
<name>A0A848H1J2_9BURK</name>
<dbReference type="AlphaFoldDB" id="A0A848H1J2"/>
<reference evidence="1 2" key="1">
    <citation type="submission" date="2020-04" db="EMBL/GenBank/DDBJ databases">
        <title>Ramlibacter sp. G-1-2-2 isolated from soil.</title>
        <authorList>
            <person name="Dahal R.H."/>
        </authorList>
    </citation>
    <scope>NUCLEOTIDE SEQUENCE [LARGE SCALE GENOMIC DNA]</scope>
    <source>
        <strain evidence="1 2">G-1-2-2</strain>
    </source>
</reference>
<organism evidence="1 2">
    <name type="scientific">Ramlibacter agri</name>
    <dbReference type="NCBI Taxonomy" id="2728837"/>
    <lineage>
        <taxon>Bacteria</taxon>
        <taxon>Pseudomonadati</taxon>
        <taxon>Pseudomonadota</taxon>
        <taxon>Betaproteobacteria</taxon>
        <taxon>Burkholderiales</taxon>
        <taxon>Comamonadaceae</taxon>
        <taxon>Ramlibacter</taxon>
    </lineage>
</organism>
<dbReference type="Proteomes" id="UP000541185">
    <property type="component" value="Unassembled WGS sequence"/>
</dbReference>
<keyword evidence="2" id="KW-1185">Reference proteome</keyword>
<protein>
    <submittedName>
        <fullName evidence="1">Uncharacterized protein</fullName>
    </submittedName>
</protein>